<proteinExistence type="predicted"/>
<sequence length="276" mass="29901">MHQRDVLVAAFESRGSPADFDRELTRLFGSSFTTLSMDPVPPEQVRRNNWEPMASASNAKKGSQVEQRVVDVILRDLLRIVHDMPLRAKSEWSNFLDALTVQASWTSIMARIQAIAGNHDEVSAYFWGSMLAATSGAHMTGTTVSPVDIGAFPGSVSTVFDQARYPRANSGNTVKTIKEMTFPNVVSIAAKPIADAWSTTKVAAGEKGAALAIVGSAVSPDLWRHPAAVRYLLLPAVSGLRSLVPSASFSLDSATQTVEDAIDTELAEKWRARSVW</sequence>
<keyword evidence="2" id="KW-1185">Reference proteome</keyword>
<protein>
    <submittedName>
        <fullName evidence="1">Uncharacterized protein</fullName>
    </submittedName>
</protein>
<accession>A0ABN2B2S0</accession>
<gene>
    <name evidence="1" type="ORF">GCM10009691_05410</name>
</gene>
<reference evidence="1 2" key="1">
    <citation type="journal article" date="2019" name="Int. J. Syst. Evol. Microbiol.">
        <title>The Global Catalogue of Microorganisms (GCM) 10K type strain sequencing project: providing services to taxonomists for standard genome sequencing and annotation.</title>
        <authorList>
            <consortium name="The Broad Institute Genomics Platform"/>
            <consortium name="The Broad Institute Genome Sequencing Center for Infectious Disease"/>
            <person name="Wu L."/>
            <person name="Ma J."/>
        </authorList>
    </citation>
    <scope>NUCLEOTIDE SEQUENCE [LARGE SCALE GENOMIC DNA]</scope>
    <source>
        <strain evidence="1 2">JCM 13319</strain>
    </source>
</reference>
<dbReference type="Proteomes" id="UP001501791">
    <property type="component" value="Unassembled WGS sequence"/>
</dbReference>
<name>A0ABN2B2S0_9MICO</name>
<evidence type="ECO:0000313" key="2">
    <source>
        <dbReference type="Proteomes" id="UP001501791"/>
    </source>
</evidence>
<comment type="caution">
    <text evidence="1">The sequence shown here is derived from an EMBL/GenBank/DDBJ whole genome shotgun (WGS) entry which is preliminary data.</text>
</comment>
<dbReference type="EMBL" id="BAAALY010000002">
    <property type="protein sequence ID" value="GAA1532590.1"/>
    <property type="molecule type" value="Genomic_DNA"/>
</dbReference>
<evidence type="ECO:0000313" key="1">
    <source>
        <dbReference type="EMBL" id="GAA1532590.1"/>
    </source>
</evidence>
<organism evidence="1 2">
    <name type="scientific">Brevibacterium picturae</name>
    <dbReference type="NCBI Taxonomy" id="260553"/>
    <lineage>
        <taxon>Bacteria</taxon>
        <taxon>Bacillati</taxon>
        <taxon>Actinomycetota</taxon>
        <taxon>Actinomycetes</taxon>
        <taxon>Micrococcales</taxon>
        <taxon>Brevibacteriaceae</taxon>
        <taxon>Brevibacterium</taxon>
    </lineage>
</organism>